<evidence type="ECO:0000256" key="1">
    <source>
        <dbReference type="ARBA" id="ARBA00005511"/>
    </source>
</evidence>
<evidence type="ECO:0000259" key="3">
    <source>
        <dbReference type="Pfam" id="PF14904"/>
    </source>
</evidence>
<dbReference type="PANTHER" id="PTHR14614:SF130">
    <property type="entry name" value="PROTEIN-LYSINE N-METHYLTRANSFERASE EEF2KMT"/>
    <property type="match status" value="1"/>
</dbReference>
<name>A0A8K0FYN0_IGNLU</name>
<dbReference type="InterPro" id="IPR019410">
    <property type="entry name" value="Methyltransf_16"/>
</dbReference>
<keyword evidence="5" id="KW-1185">Reference proteome</keyword>
<organism evidence="4 5">
    <name type="scientific">Ignelater luminosus</name>
    <name type="common">Cucubano</name>
    <name type="synonym">Pyrophorus luminosus</name>
    <dbReference type="NCBI Taxonomy" id="2038154"/>
    <lineage>
        <taxon>Eukaryota</taxon>
        <taxon>Metazoa</taxon>
        <taxon>Ecdysozoa</taxon>
        <taxon>Arthropoda</taxon>
        <taxon>Hexapoda</taxon>
        <taxon>Insecta</taxon>
        <taxon>Pterygota</taxon>
        <taxon>Neoptera</taxon>
        <taxon>Endopterygota</taxon>
        <taxon>Coleoptera</taxon>
        <taxon>Polyphaga</taxon>
        <taxon>Elateriformia</taxon>
        <taxon>Elateroidea</taxon>
        <taxon>Elateridae</taxon>
        <taxon>Agrypninae</taxon>
        <taxon>Pyrophorini</taxon>
        <taxon>Ignelater</taxon>
    </lineage>
</organism>
<dbReference type="GO" id="GO:0016740">
    <property type="term" value="F:transferase activity"/>
    <property type="evidence" value="ECO:0007669"/>
    <property type="project" value="UniProtKB-KW"/>
</dbReference>
<dbReference type="EMBL" id="VTPC01091089">
    <property type="protein sequence ID" value="KAF2879721.1"/>
    <property type="molecule type" value="Genomic_DNA"/>
</dbReference>
<proteinExistence type="inferred from homology"/>
<dbReference type="AlphaFoldDB" id="A0A8K0FYN0"/>
<dbReference type="SUPFAM" id="SSF53335">
    <property type="entry name" value="S-adenosyl-L-methionine-dependent methyltransferases"/>
    <property type="match status" value="1"/>
</dbReference>
<dbReference type="Pfam" id="PF10294">
    <property type="entry name" value="Methyltransf_16"/>
    <property type="match status" value="1"/>
</dbReference>
<dbReference type="PANTHER" id="PTHR14614">
    <property type="entry name" value="HEPATOCELLULAR CARCINOMA-ASSOCIATED ANTIGEN"/>
    <property type="match status" value="1"/>
</dbReference>
<feature type="non-terminal residue" evidence="4">
    <location>
        <position position="1"/>
    </location>
</feature>
<comment type="similarity">
    <text evidence="1">Belongs to the class I-like SAM-binding methyltransferase superfamily. EEF2KMT family.</text>
</comment>
<feature type="non-terminal residue" evidence="4">
    <location>
        <position position="159"/>
    </location>
</feature>
<feature type="domain" description="FAM86 N-terminal" evidence="3">
    <location>
        <begin position="14"/>
        <end position="60"/>
    </location>
</feature>
<dbReference type="Gene3D" id="3.40.50.150">
    <property type="entry name" value="Vaccinia Virus protein VP39"/>
    <property type="match status" value="1"/>
</dbReference>
<dbReference type="OrthoDB" id="194386at2759"/>
<dbReference type="InterPro" id="IPR029426">
    <property type="entry name" value="FAM86_N"/>
</dbReference>
<dbReference type="Pfam" id="PF14904">
    <property type="entry name" value="FAM86"/>
    <property type="match status" value="1"/>
</dbReference>
<protein>
    <recommendedName>
        <fullName evidence="3">FAM86 N-terminal domain-containing protein</fullName>
    </recommendedName>
</protein>
<reference evidence="4" key="1">
    <citation type="submission" date="2019-08" db="EMBL/GenBank/DDBJ databases">
        <title>The genome of the North American firefly Photinus pyralis.</title>
        <authorList>
            <consortium name="Photinus pyralis genome working group"/>
            <person name="Fallon T.R."/>
            <person name="Sander Lower S.E."/>
            <person name="Weng J.-K."/>
        </authorList>
    </citation>
    <scope>NUCLEOTIDE SEQUENCE</scope>
    <source>
        <strain evidence="4">TRF0915ILg1</strain>
        <tissue evidence="4">Whole body</tissue>
    </source>
</reference>
<accession>A0A8K0FYN0</accession>
<evidence type="ECO:0000256" key="2">
    <source>
        <dbReference type="ARBA" id="ARBA00022679"/>
    </source>
</evidence>
<dbReference type="GO" id="GO:0032991">
    <property type="term" value="C:protein-containing complex"/>
    <property type="evidence" value="ECO:0007669"/>
    <property type="project" value="TreeGrafter"/>
</dbReference>
<dbReference type="InterPro" id="IPR029063">
    <property type="entry name" value="SAM-dependent_MTases_sf"/>
</dbReference>
<comment type="caution">
    <text evidence="4">The sequence shown here is derived from an EMBL/GenBank/DDBJ whole genome shotgun (WGS) entry which is preliminary data.</text>
</comment>
<keyword evidence="2" id="KW-0808">Transferase</keyword>
<sequence length="159" mass="18061">NIFDSFEWEDQEILLSSTVNSDLILKYPIKVSYQKSFLKFVIQQLEEQGTEVHDCVYGAFGRLVALVDSNECFKHYLIEEERIITLKENPNIISEGTTGLCSWQASFALSEWCLFHKDVFTDKTILELGSGIGLTGITVAINCKPEKIYLTDCHNSVLQ</sequence>
<gene>
    <name evidence="4" type="ORF">ILUMI_26451</name>
</gene>
<dbReference type="Proteomes" id="UP000801492">
    <property type="component" value="Unassembled WGS sequence"/>
</dbReference>
<evidence type="ECO:0000313" key="4">
    <source>
        <dbReference type="EMBL" id="KAF2879721.1"/>
    </source>
</evidence>
<evidence type="ECO:0000313" key="5">
    <source>
        <dbReference type="Proteomes" id="UP000801492"/>
    </source>
</evidence>